<evidence type="ECO:0000256" key="2">
    <source>
        <dbReference type="SAM" id="Phobius"/>
    </source>
</evidence>
<sequence>MADRQWLRAAWRARAIRERREAAAAAVARPRRPRRTAAGLLTVAAAFELVVLVWFIALLPPAFHDADRYRAALPCPAAVTRGDCLAVGTEVTLEVHAEVGKDPDDRIVVQAPGGDGRESIRLHGTEPVLSRVHPGDQVEVARWKGEPVSVALSGRRQYAENLPTDGPYMFLAGITSVGLILAATLSKARRSRRGATGFAWDRGPSWALTILAAVALMLGLLGVWLQSFTVQLLLEVLVAGLGAVSLRPPRPAPPEPLLLPRPRCPRHPAVRLRSVPPGSLVRRKPPRLGWGRR</sequence>
<feature type="transmembrane region" description="Helical" evidence="2">
    <location>
        <begin position="168"/>
        <end position="185"/>
    </location>
</feature>
<organism evidence="3 4">
    <name type="scientific">Kitasatospora cathayae</name>
    <dbReference type="NCBI Taxonomy" id="3004092"/>
    <lineage>
        <taxon>Bacteria</taxon>
        <taxon>Bacillati</taxon>
        <taxon>Actinomycetota</taxon>
        <taxon>Actinomycetes</taxon>
        <taxon>Kitasatosporales</taxon>
        <taxon>Streptomycetaceae</taxon>
        <taxon>Kitasatospora</taxon>
    </lineage>
</organism>
<keyword evidence="4" id="KW-1185">Reference proteome</keyword>
<dbReference type="RefSeq" id="WP_270150591.1">
    <property type="nucleotide sequence ID" value="NZ_CP115450.1"/>
</dbReference>
<feature type="transmembrane region" description="Helical" evidence="2">
    <location>
        <begin position="206"/>
        <end position="224"/>
    </location>
</feature>
<gene>
    <name evidence="3" type="ORF">O1G21_39195</name>
</gene>
<accession>A0ABY7QEZ9</accession>
<keyword evidence="2" id="KW-0812">Transmembrane</keyword>
<dbReference type="Proteomes" id="UP001212821">
    <property type="component" value="Chromosome"/>
</dbReference>
<feature type="region of interest" description="Disordered" evidence="1">
    <location>
        <begin position="269"/>
        <end position="293"/>
    </location>
</feature>
<proteinExistence type="predicted"/>
<name>A0ABY7QEZ9_9ACTN</name>
<keyword evidence="2" id="KW-1133">Transmembrane helix</keyword>
<evidence type="ECO:0000313" key="3">
    <source>
        <dbReference type="EMBL" id="WBP91322.1"/>
    </source>
</evidence>
<dbReference type="EMBL" id="CP115450">
    <property type="protein sequence ID" value="WBP91322.1"/>
    <property type="molecule type" value="Genomic_DNA"/>
</dbReference>
<evidence type="ECO:0000256" key="1">
    <source>
        <dbReference type="SAM" id="MobiDB-lite"/>
    </source>
</evidence>
<evidence type="ECO:0008006" key="5">
    <source>
        <dbReference type="Google" id="ProtNLM"/>
    </source>
</evidence>
<protein>
    <recommendedName>
        <fullName evidence="5">Integral membrane protein</fullName>
    </recommendedName>
</protein>
<feature type="transmembrane region" description="Helical" evidence="2">
    <location>
        <begin position="38"/>
        <end position="59"/>
    </location>
</feature>
<keyword evidence="2" id="KW-0472">Membrane</keyword>
<evidence type="ECO:0000313" key="4">
    <source>
        <dbReference type="Proteomes" id="UP001212821"/>
    </source>
</evidence>
<reference evidence="4" key="1">
    <citation type="submission" date="2022-12" db="EMBL/GenBank/DDBJ databases">
        <authorList>
            <person name="Mo P."/>
        </authorList>
    </citation>
    <scope>NUCLEOTIDE SEQUENCE [LARGE SCALE GENOMIC DNA]</scope>
    <source>
        <strain evidence="4">HUAS 3-15</strain>
    </source>
</reference>
<feature type="compositionally biased region" description="Basic residues" evidence="1">
    <location>
        <begin position="281"/>
        <end position="293"/>
    </location>
</feature>